<dbReference type="SUPFAM" id="SSF53756">
    <property type="entry name" value="UDP-Glycosyltransferase/glycogen phosphorylase"/>
    <property type="match status" value="1"/>
</dbReference>
<protein>
    <recommendedName>
        <fullName evidence="3">Glycosyltransferase</fullName>
    </recommendedName>
</protein>
<evidence type="ECO:0000313" key="1">
    <source>
        <dbReference type="EMBL" id="RVU45081.1"/>
    </source>
</evidence>
<accession>A0A437RE95</accession>
<proteinExistence type="predicted"/>
<reference evidence="1 2" key="1">
    <citation type="submission" date="2019-01" db="EMBL/GenBank/DDBJ databases">
        <authorList>
            <person name="Chen W.-M."/>
        </authorList>
    </citation>
    <scope>NUCLEOTIDE SEQUENCE [LARGE SCALE GENOMIC DNA]</scope>
    <source>
        <strain evidence="1 2">KYPY4</strain>
    </source>
</reference>
<dbReference type="Proteomes" id="UP000285575">
    <property type="component" value="Unassembled WGS sequence"/>
</dbReference>
<sequence length="355" mass="37999">MLMQLVPAGPGGVRDFAEVLQACWRRRGLACDIHALDPAQGLPPSLRPAGLARAPVAVLLHYSGYGYQRRGLPLTLLRQLRDLREHWQAGLRLVSYFHESYANGPPWSSAFWLSGLQSRLGLQLARMSDGVCTNAQTHAAWLLQAHERLAGQVHVLPVFSAIGEPATPPALDPVPAREPVAVVFGAALTRARALRATADLGAALRRHGVERLVEVGPGGPAVAPAGLPVAYLGRLEATELHDLLRRVHAGLIDYPASLLAKSSVFAALAAHGVPVLNTRGHDHDADGLQAGRHYVKLQDASEQRAHRAPAPRPPCLATAADWQSVAAQALAWYRPHEAEHQAQRLAALLLGAAAP</sequence>
<dbReference type="EMBL" id="SACR01000004">
    <property type="protein sequence ID" value="RVU45081.1"/>
    <property type="molecule type" value="Genomic_DNA"/>
</dbReference>
<organism evidence="1 2">
    <name type="scientific">Rubrivivax rivuli</name>
    <dbReference type="NCBI Taxonomy" id="1862385"/>
    <lineage>
        <taxon>Bacteria</taxon>
        <taxon>Pseudomonadati</taxon>
        <taxon>Pseudomonadota</taxon>
        <taxon>Betaproteobacteria</taxon>
        <taxon>Burkholderiales</taxon>
        <taxon>Sphaerotilaceae</taxon>
        <taxon>Rubrivivax</taxon>
    </lineage>
</organism>
<name>A0A437RE95_9BURK</name>
<dbReference type="OrthoDB" id="8478474at2"/>
<comment type="caution">
    <text evidence="1">The sequence shown here is derived from an EMBL/GenBank/DDBJ whole genome shotgun (WGS) entry which is preliminary data.</text>
</comment>
<dbReference type="AlphaFoldDB" id="A0A437RE95"/>
<evidence type="ECO:0000313" key="2">
    <source>
        <dbReference type="Proteomes" id="UP000285575"/>
    </source>
</evidence>
<keyword evidence="2" id="KW-1185">Reference proteome</keyword>
<evidence type="ECO:0008006" key="3">
    <source>
        <dbReference type="Google" id="ProtNLM"/>
    </source>
</evidence>
<gene>
    <name evidence="1" type="ORF">EOE66_13045</name>
</gene>